<dbReference type="OrthoDB" id="9999854at2"/>
<dbReference type="KEGG" id="sgs:AVL59_24215"/>
<dbReference type="EMBL" id="CP016279">
    <property type="protein sequence ID" value="ANP52242.1"/>
    <property type="molecule type" value="Genomic_DNA"/>
</dbReference>
<evidence type="ECO:0008006" key="6">
    <source>
        <dbReference type="Google" id="ProtNLM"/>
    </source>
</evidence>
<reference evidence="3 5" key="2">
    <citation type="submission" date="2021-03" db="EMBL/GenBank/DDBJ databases">
        <title>Genomic Encyclopedia of Type Strains, Phase IV (KMG-IV): sequencing the most valuable type-strain genomes for metagenomic binning, comparative biology and taxonomic classification.</title>
        <authorList>
            <person name="Goeker M."/>
        </authorList>
    </citation>
    <scope>NUCLEOTIDE SEQUENCE [LARGE SCALE GENOMIC DNA]</scope>
    <source>
        <strain evidence="3 5">DSM 40499</strain>
    </source>
</reference>
<evidence type="ECO:0000313" key="5">
    <source>
        <dbReference type="Proteomes" id="UP001519309"/>
    </source>
</evidence>
<accession>A0A1B1B0F4</accession>
<keyword evidence="1" id="KW-0732">Signal</keyword>
<evidence type="ECO:0000313" key="3">
    <source>
        <dbReference type="EMBL" id="MBP2055657.1"/>
    </source>
</evidence>
<protein>
    <recommendedName>
        <fullName evidence="6">DUF5666 domain-containing protein</fullName>
    </recommendedName>
</protein>
<feature type="chain" id="PRO_5008519386" description="DUF5666 domain-containing protein" evidence="1">
    <location>
        <begin position="32"/>
        <end position="113"/>
    </location>
</feature>
<dbReference type="InterPro" id="IPR006311">
    <property type="entry name" value="TAT_signal"/>
</dbReference>
<dbReference type="AlphaFoldDB" id="A0A1B1B0F4"/>
<feature type="signal peptide" evidence="1">
    <location>
        <begin position="1"/>
        <end position="31"/>
    </location>
</feature>
<keyword evidence="5" id="KW-1185">Reference proteome</keyword>
<dbReference type="Proteomes" id="UP001519309">
    <property type="component" value="Unassembled WGS sequence"/>
</dbReference>
<dbReference type="Proteomes" id="UP000092659">
    <property type="component" value="Chromosome"/>
</dbReference>
<evidence type="ECO:0000313" key="2">
    <source>
        <dbReference type="EMBL" id="ANP52242.1"/>
    </source>
</evidence>
<organism evidence="2 4">
    <name type="scientific">Streptomyces griseochromogenes</name>
    <dbReference type="NCBI Taxonomy" id="68214"/>
    <lineage>
        <taxon>Bacteria</taxon>
        <taxon>Bacillati</taxon>
        <taxon>Actinomycetota</taxon>
        <taxon>Actinomycetes</taxon>
        <taxon>Kitasatosporales</taxon>
        <taxon>Streptomycetaceae</taxon>
        <taxon>Streptomyces</taxon>
    </lineage>
</organism>
<dbReference type="EMBL" id="JAGGLP010000032">
    <property type="protein sequence ID" value="MBP2055657.1"/>
    <property type="molecule type" value="Genomic_DNA"/>
</dbReference>
<gene>
    <name evidence="2" type="ORF">AVL59_24215</name>
    <name evidence="3" type="ORF">J2Z21_008673</name>
</gene>
<dbReference type="RefSeq" id="WP_067308014.1">
    <property type="nucleotide sequence ID" value="NZ_CP016279.1"/>
</dbReference>
<proteinExistence type="predicted"/>
<sequence length="113" mass="11593">MYKRTHTIRRTAVAAGLLGAAVLAASAPAQAAATSQDTQVSRSTEAGSWWQAAHFQGTVMAVHAGSIDVDVNGSVKNVDTMGSMVIGKLEVGAVVDVTNWGTGAVVVVLNNWG</sequence>
<evidence type="ECO:0000313" key="4">
    <source>
        <dbReference type="Proteomes" id="UP000092659"/>
    </source>
</evidence>
<evidence type="ECO:0000256" key="1">
    <source>
        <dbReference type="SAM" id="SignalP"/>
    </source>
</evidence>
<name>A0A1B1B0F4_9ACTN</name>
<reference evidence="2 4" key="1">
    <citation type="submission" date="2016-06" db="EMBL/GenBank/DDBJ databases">
        <title>Complete genome sequence of Streptomyces griseochromogenes ATCC 14511, the Blasticidin S producer.</title>
        <authorList>
            <person name="Wu L."/>
        </authorList>
    </citation>
    <scope>NUCLEOTIDE SEQUENCE [LARGE SCALE GENOMIC DNA]</scope>
    <source>
        <strain evidence="2 4">ATCC 14511</strain>
    </source>
</reference>
<dbReference type="PROSITE" id="PS51318">
    <property type="entry name" value="TAT"/>
    <property type="match status" value="1"/>
</dbReference>